<proteinExistence type="predicted"/>
<keyword evidence="5" id="KW-1133">Transmembrane helix</keyword>
<reference evidence="8" key="2">
    <citation type="submission" date="2016-01" db="EMBL/GenBank/DDBJ databases">
        <title>First complete genome sequence of a species in the genus Microterricola, an extremophilic cold active enzyme producing strain ERGS5:02 isolated from Sikkim Himalaya.</title>
        <authorList>
            <person name="Kumar R."/>
            <person name="Singh D."/>
            <person name="Swarnkar M.K."/>
        </authorList>
    </citation>
    <scope>NUCLEOTIDE SEQUENCE [LARGE SCALE GENOMIC DNA]</scope>
    <source>
        <strain evidence="8">ERGS5:02</strain>
    </source>
</reference>
<accession>A0A0Y0NFN5</accession>
<dbReference type="SUPFAM" id="SSF55874">
    <property type="entry name" value="ATPase domain of HSP90 chaperone/DNA topoisomerase II/histidine kinase"/>
    <property type="match status" value="1"/>
</dbReference>
<evidence type="ECO:0000256" key="2">
    <source>
        <dbReference type="ARBA" id="ARBA00022777"/>
    </source>
</evidence>
<feature type="transmembrane region" description="Helical" evidence="5">
    <location>
        <begin position="126"/>
        <end position="144"/>
    </location>
</feature>
<dbReference type="Proteomes" id="UP000058305">
    <property type="component" value="Chromosome"/>
</dbReference>
<dbReference type="Pfam" id="PF07730">
    <property type="entry name" value="HisKA_3"/>
    <property type="match status" value="1"/>
</dbReference>
<keyword evidence="1" id="KW-0808">Transferase</keyword>
<dbReference type="AlphaFoldDB" id="A0A0Y0NFN5"/>
<sequence>MSLLYAGAHEPFRSVRRSASSAAGMMPTLLRRPRSAEPEQAPPARSERSDHGRGVHATWTYTLGSIVFVVVALASCLVLMSAAEFSASRAPLDGAVLGAVLASAAVQLRYCWFLRRGRGGGLPGPAWTGALLAPAVAAWVLGLFSPGLGVISTFSLWMALCLMACLLPTRQRWLLLAAGLAAIALHPLLTQAVGGSLPDTPSGNVSWLLICYGVMFPVMLLSGLWWWEIVVELDRHRRTAAELAVAQERLRFAADLHDIQGHHLQVIALKSELAERMLDLDLEAARVNIHETRIIANQALEETRLLVSGYREISLDDELQNAREVLTAAGAGCTLDLDPLPAGTDLRRALAMTVREATTNILRHSEAAHVTIRFRETAEAYTLEILNDGVVGAGSGAAGTGLAGLRERLAPVGGEIDTVLDPAAGQFSLTVCVPTRVGARA</sequence>
<name>A0A0Y0NFN5_9MICO</name>
<feature type="transmembrane region" description="Helical" evidence="5">
    <location>
        <begin position="58"/>
        <end position="83"/>
    </location>
</feature>
<dbReference type="GO" id="GO:0000155">
    <property type="term" value="F:phosphorelay sensor kinase activity"/>
    <property type="evidence" value="ECO:0007669"/>
    <property type="project" value="InterPro"/>
</dbReference>
<evidence type="ECO:0000313" key="8">
    <source>
        <dbReference type="Proteomes" id="UP000058305"/>
    </source>
</evidence>
<organism evidence="7 8">
    <name type="scientific">Microterricola viridarii</name>
    <dbReference type="NCBI Taxonomy" id="412690"/>
    <lineage>
        <taxon>Bacteria</taxon>
        <taxon>Bacillati</taxon>
        <taxon>Actinomycetota</taxon>
        <taxon>Actinomycetes</taxon>
        <taxon>Micrococcales</taxon>
        <taxon>Microbacteriaceae</taxon>
        <taxon>Microterricola</taxon>
    </lineage>
</organism>
<dbReference type="Gene3D" id="3.30.565.10">
    <property type="entry name" value="Histidine kinase-like ATPase, C-terminal domain"/>
    <property type="match status" value="1"/>
</dbReference>
<evidence type="ECO:0000256" key="4">
    <source>
        <dbReference type="SAM" id="MobiDB-lite"/>
    </source>
</evidence>
<dbReference type="InterPro" id="IPR050482">
    <property type="entry name" value="Sensor_HK_TwoCompSys"/>
</dbReference>
<keyword evidence="5" id="KW-0472">Membrane</keyword>
<feature type="domain" description="Signal transduction histidine kinase subgroup 3 dimerisation and phosphoacceptor" evidence="6">
    <location>
        <begin position="248"/>
        <end position="312"/>
    </location>
</feature>
<keyword evidence="8" id="KW-1185">Reference proteome</keyword>
<dbReference type="InterPro" id="IPR036890">
    <property type="entry name" value="HATPase_C_sf"/>
</dbReference>
<gene>
    <name evidence="7" type="ORF">AWU67_16040</name>
</gene>
<evidence type="ECO:0000256" key="5">
    <source>
        <dbReference type="SAM" id="Phobius"/>
    </source>
</evidence>
<feature type="region of interest" description="Disordered" evidence="4">
    <location>
        <begin position="27"/>
        <end position="51"/>
    </location>
</feature>
<evidence type="ECO:0000313" key="7">
    <source>
        <dbReference type="EMBL" id="AMB60121.1"/>
    </source>
</evidence>
<evidence type="ECO:0000256" key="1">
    <source>
        <dbReference type="ARBA" id="ARBA00022679"/>
    </source>
</evidence>
<dbReference type="EMBL" id="CP014145">
    <property type="protein sequence ID" value="AMB60121.1"/>
    <property type="molecule type" value="Genomic_DNA"/>
</dbReference>
<dbReference type="PANTHER" id="PTHR24421">
    <property type="entry name" value="NITRATE/NITRITE SENSOR PROTEIN NARX-RELATED"/>
    <property type="match status" value="1"/>
</dbReference>
<feature type="transmembrane region" description="Helical" evidence="5">
    <location>
        <begin position="205"/>
        <end position="227"/>
    </location>
</feature>
<dbReference type="PANTHER" id="PTHR24421:SF63">
    <property type="entry name" value="SENSOR HISTIDINE KINASE DESK"/>
    <property type="match status" value="1"/>
</dbReference>
<protein>
    <recommendedName>
        <fullName evidence="6">Signal transduction histidine kinase subgroup 3 dimerisation and phosphoacceptor domain-containing protein</fullName>
    </recommendedName>
</protein>
<feature type="transmembrane region" description="Helical" evidence="5">
    <location>
        <begin position="174"/>
        <end position="193"/>
    </location>
</feature>
<feature type="transmembrane region" description="Helical" evidence="5">
    <location>
        <begin position="150"/>
        <end position="167"/>
    </location>
</feature>
<dbReference type="GO" id="GO:0016020">
    <property type="term" value="C:membrane"/>
    <property type="evidence" value="ECO:0007669"/>
    <property type="project" value="InterPro"/>
</dbReference>
<dbReference type="Gene3D" id="1.20.5.1930">
    <property type="match status" value="1"/>
</dbReference>
<keyword evidence="5" id="KW-0812">Transmembrane</keyword>
<dbReference type="InterPro" id="IPR011712">
    <property type="entry name" value="Sig_transdc_His_kin_sub3_dim/P"/>
</dbReference>
<dbReference type="KEGG" id="mvd:AWU67_16040"/>
<reference evidence="7 8" key="1">
    <citation type="journal article" date="2016" name="J. Biotechnol.">
        <title>First complete genome sequence of a species in the genus Microterricola, an extremophilic cold active enzyme producing bacterial strain ERGS5:02 isolated from Sikkim Himalaya.</title>
        <authorList>
            <person name="Himanshu"/>
            <person name="Swarnkar M.K."/>
            <person name="Singh D."/>
            <person name="Kumar R."/>
        </authorList>
    </citation>
    <scope>NUCLEOTIDE SEQUENCE [LARGE SCALE GENOMIC DNA]</scope>
    <source>
        <strain evidence="7 8">ERGS5:02</strain>
    </source>
</reference>
<evidence type="ECO:0000256" key="3">
    <source>
        <dbReference type="ARBA" id="ARBA00023012"/>
    </source>
</evidence>
<keyword evidence="3" id="KW-0902">Two-component regulatory system</keyword>
<evidence type="ECO:0000259" key="6">
    <source>
        <dbReference type="Pfam" id="PF07730"/>
    </source>
</evidence>
<dbReference type="GO" id="GO:0046983">
    <property type="term" value="F:protein dimerization activity"/>
    <property type="evidence" value="ECO:0007669"/>
    <property type="project" value="InterPro"/>
</dbReference>
<keyword evidence="2" id="KW-0418">Kinase</keyword>